<dbReference type="AlphaFoldDB" id="A0A1B2DDF9"/>
<dbReference type="GO" id="GO:0016798">
    <property type="term" value="F:hydrolase activity, acting on glycosyl bonds"/>
    <property type="evidence" value="ECO:0007669"/>
    <property type="project" value="UniProtKB-KW"/>
</dbReference>
<name>A0A1B2DDF9_9BACL</name>
<dbReference type="Pfam" id="PF01476">
    <property type="entry name" value="LysM"/>
    <property type="match status" value="2"/>
</dbReference>
<evidence type="ECO:0000313" key="5">
    <source>
        <dbReference type="EMBL" id="ANY65730.1"/>
    </source>
</evidence>
<dbReference type="EMBL" id="CP016808">
    <property type="protein sequence ID" value="ANY65730.1"/>
    <property type="molecule type" value="Genomic_DNA"/>
</dbReference>
<reference evidence="5" key="1">
    <citation type="submission" date="2016-08" db="EMBL/GenBank/DDBJ databases">
        <title>Complete Genome Seqeunce of Paenibacillus sp. BIHB 4019 from tea rhizoplane.</title>
        <authorList>
            <person name="Thakur R."/>
            <person name="Swarnkar M.K."/>
            <person name="Gulati A."/>
        </authorList>
    </citation>
    <scope>NUCLEOTIDE SEQUENCE [LARGE SCALE GENOMIC DNA]</scope>
    <source>
        <strain evidence="5">BIHB4019</strain>
    </source>
</reference>
<gene>
    <name evidence="5" type="ORF">BBD42_04060</name>
</gene>
<dbReference type="RefSeq" id="WP_099517118.1">
    <property type="nucleotide sequence ID" value="NZ_CP016808.1"/>
</dbReference>
<evidence type="ECO:0000259" key="3">
    <source>
        <dbReference type="PROSITE" id="PS51782"/>
    </source>
</evidence>
<dbReference type="InterPro" id="IPR029070">
    <property type="entry name" value="Chitinase_insertion_sf"/>
</dbReference>
<sequence length="425" mass="46881">MFIHTIKKGDTLWQLGQRFGVSTDAIASANGISADAPLVIGQAIIIPSEAGNHKVLPGESLWSIGLKYGVTIEQLMSANELKNPALIKAGQMLVIPQPEKPIIEVNCYTEKFGANGVALVHEIGANLTYLSPFSYRIQLDGTLVPLDDSAIIEAAFQEKAAPMMVLTNFENGTFSSDIAHAVLTDAAIQNAVITSVLSVIQQKRYMALNVDFEYVRAADREAYNAFLQKLVDTLHPYHLLVSSCLAPKQSAEQKGTLYEGHDYAAHGRIVDFVILMTYEWGWSGGPPLAVAPLNEVVKVLNYALSVIPASKIVMGMPLYGYDWTLPYVKGGKWAPTVNPPQAVARAAKYGATIQYDPIAESPHYTYYDEQGAQHTVWYEDARSVQAKFNIVKAYKLRGVSYWVLGVPFPQNWYVLQHNFTVRKLV</sequence>
<dbReference type="PROSITE" id="PS51910">
    <property type="entry name" value="GH18_2"/>
    <property type="match status" value="1"/>
</dbReference>
<dbReference type="CDD" id="cd00118">
    <property type="entry name" value="LysM"/>
    <property type="match status" value="2"/>
</dbReference>
<dbReference type="GO" id="GO:0012505">
    <property type="term" value="C:endomembrane system"/>
    <property type="evidence" value="ECO:0007669"/>
    <property type="project" value="TreeGrafter"/>
</dbReference>
<dbReference type="InterPro" id="IPR036779">
    <property type="entry name" value="LysM_dom_sf"/>
</dbReference>
<keyword evidence="1" id="KW-0378">Hydrolase</keyword>
<dbReference type="Gene3D" id="3.10.50.10">
    <property type="match status" value="1"/>
</dbReference>
<dbReference type="SMART" id="SM00636">
    <property type="entry name" value="Glyco_18"/>
    <property type="match status" value="1"/>
</dbReference>
<dbReference type="PROSITE" id="PS51782">
    <property type="entry name" value="LYSM"/>
    <property type="match status" value="2"/>
</dbReference>
<dbReference type="GO" id="GO:0070492">
    <property type="term" value="F:oligosaccharide binding"/>
    <property type="evidence" value="ECO:0007669"/>
    <property type="project" value="TreeGrafter"/>
</dbReference>
<evidence type="ECO:0000256" key="2">
    <source>
        <dbReference type="ARBA" id="ARBA00023295"/>
    </source>
</evidence>
<feature type="domain" description="LysM" evidence="3">
    <location>
        <begin position="51"/>
        <end position="95"/>
    </location>
</feature>
<dbReference type="InterPro" id="IPR017853">
    <property type="entry name" value="GH"/>
</dbReference>
<dbReference type="Gene3D" id="3.20.20.80">
    <property type="entry name" value="Glycosidases"/>
    <property type="match status" value="1"/>
</dbReference>
<dbReference type="GO" id="GO:0005975">
    <property type="term" value="P:carbohydrate metabolic process"/>
    <property type="evidence" value="ECO:0007669"/>
    <property type="project" value="InterPro"/>
</dbReference>
<keyword evidence="2" id="KW-0326">Glycosidase</keyword>
<dbReference type="InterPro" id="IPR018392">
    <property type="entry name" value="LysM"/>
</dbReference>
<proteinExistence type="predicted"/>
<dbReference type="SUPFAM" id="SSF54106">
    <property type="entry name" value="LysM domain"/>
    <property type="match status" value="2"/>
</dbReference>
<dbReference type="GO" id="GO:0008061">
    <property type="term" value="F:chitin binding"/>
    <property type="evidence" value="ECO:0007669"/>
    <property type="project" value="InterPro"/>
</dbReference>
<dbReference type="Gene3D" id="3.10.350.10">
    <property type="entry name" value="LysM domain"/>
    <property type="match status" value="2"/>
</dbReference>
<organism evidence="5">
    <name type="scientific">Paenibacillus sp. BIHB 4019</name>
    <dbReference type="NCBI Taxonomy" id="1870819"/>
    <lineage>
        <taxon>Bacteria</taxon>
        <taxon>Bacillati</taxon>
        <taxon>Bacillota</taxon>
        <taxon>Bacilli</taxon>
        <taxon>Bacillales</taxon>
        <taxon>Paenibacillaceae</taxon>
        <taxon>Paenibacillus</taxon>
    </lineage>
</organism>
<dbReference type="InterPro" id="IPR041704">
    <property type="entry name" value="CFLE_GH18"/>
</dbReference>
<dbReference type="SUPFAM" id="SSF51445">
    <property type="entry name" value="(Trans)glycosidases"/>
    <property type="match status" value="1"/>
</dbReference>
<dbReference type="SMART" id="SM00257">
    <property type="entry name" value="LysM"/>
    <property type="match status" value="2"/>
</dbReference>
<protein>
    <submittedName>
        <fullName evidence="5">Spore gernimation protein</fullName>
    </submittedName>
</protein>
<dbReference type="CDD" id="cd02874">
    <property type="entry name" value="GH18_CFLE_spore_hydrolase"/>
    <property type="match status" value="1"/>
</dbReference>
<dbReference type="PANTHER" id="PTHR46066:SF2">
    <property type="entry name" value="CHITINASE DOMAIN-CONTAINING PROTEIN 1"/>
    <property type="match status" value="1"/>
</dbReference>
<dbReference type="Pfam" id="PF00704">
    <property type="entry name" value="Glyco_hydro_18"/>
    <property type="match status" value="1"/>
</dbReference>
<evidence type="ECO:0000259" key="4">
    <source>
        <dbReference type="PROSITE" id="PS51910"/>
    </source>
</evidence>
<evidence type="ECO:0000256" key="1">
    <source>
        <dbReference type="ARBA" id="ARBA00022801"/>
    </source>
</evidence>
<dbReference type="InterPro" id="IPR001223">
    <property type="entry name" value="Glyco_hydro18_cat"/>
</dbReference>
<feature type="domain" description="GH18" evidence="4">
    <location>
        <begin position="103"/>
        <end position="425"/>
    </location>
</feature>
<accession>A0A1B2DDF9</accession>
<dbReference type="PANTHER" id="PTHR46066">
    <property type="entry name" value="CHITINASE DOMAIN-CONTAINING PROTEIN 1 FAMILY MEMBER"/>
    <property type="match status" value="1"/>
</dbReference>
<dbReference type="InterPro" id="IPR011583">
    <property type="entry name" value="Chitinase_II/V-like_cat"/>
</dbReference>
<feature type="domain" description="LysM" evidence="3">
    <location>
        <begin position="2"/>
        <end position="46"/>
    </location>
</feature>